<dbReference type="Proteomes" id="UP000236630">
    <property type="component" value="Unassembled WGS sequence"/>
</dbReference>
<evidence type="ECO:0000256" key="1">
    <source>
        <dbReference type="SAM" id="MobiDB-lite"/>
    </source>
</evidence>
<dbReference type="GO" id="GO:0005737">
    <property type="term" value="C:cytoplasm"/>
    <property type="evidence" value="ECO:0007669"/>
    <property type="project" value="TreeGrafter"/>
</dbReference>
<dbReference type="GO" id="GO:0006406">
    <property type="term" value="P:mRNA export from nucleus"/>
    <property type="evidence" value="ECO:0007669"/>
    <property type="project" value="TreeGrafter"/>
</dbReference>
<sequence>MERRHHSQSHSQRQQRRNHFSSSSSSSSNQSRSNNRFSFPKSSSSSSSSSANDVRDRRRETQEEKQEEAIVGTCPFMCPEAERLQRQRLRDLAVFERLHGDPRNSSPALAVKKFCRTMSAKEVRASDVRPLPVLEETLNYLLSLLDSTEHPFEVIHDFVFDRTRSVRQDLIMQNIVNDKAINMFEKIVKFHVISHHKLRSSCSSSSISPLHYLNLEQLTKALTSLYNLYEANRSSKPIHEKEAEFRSFYVLLHLDSNGQPVGESLSLWFRHVPSPIIKSKEMWFARQALRYFQMGNYRRFLSTVAAEASYLQYCIIEPYIDEVRSLALCCIHNCCYKLHPYPLGHLSKVLMMETCIDEVGNKLLPTKQTTFCRPKGGLQNYSFLGFQQLGRIKLHLQLYKYQLPDMLWDQLEHYKMAMTAY</sequence>
<accession>A0A2H5PQ42</accession>
<dbReference type="Pfam" id="PF03399">
    <property type="entry name" value="SAC3_GANP"/>
    <property type="match status" value="1"/>
</dbReference>
<evidence type="ECO:0000313" key="4">
    <source>
        <dbReference type="Proteomes" id="UP000236630"/>
    </source>
</evidence>
<dbReference type="Gene3D" id="1.25.40.990">
    <property type="match status" value="1"/>
</dbReference>
<dbReference type="AlphaFoldDB" id="A0A2H5PQ42"/>
<dbReference type="EMBL" id="BDQV01000102">
    <property type="protein sequence ID" value="GAY54215.1"/>
    <property type="molecule type" value="Genomic_DNA"/>
</dbReference>
<dbReference type="GO" id="GO:0070390">
    <property type="term" value="C:transcription export complex 2"/>
    <property type="evidence" value="ECO:0007669"/>
    <property type="project" value="TreeGrafter"/>
</dbReference>
<dbReference type="PANTHER" id="PTHR12436">
    <property type="entry name" value="80 KDA MCM3-ASSOCIATED PROTEIN"/>
    <property type="match status" value="1"/>
</dbReference>
<dbReference type="PANTHER" id="PTHR12436:SF3">
    <property type="entry name" value="GERMINAL-CENTER ASSOCIATED NUCLEAR PROTEIN"/>
    <property type="match status" value="1"/>
</dbReference>
<feature type="compositionally biased region" description="Basic and acidic residues" evidence="1">
    <location>
        <begin position="53"/>
        <end position="68"/>
    </location>
</feature>
<gene>
    <name evidence="3" type="ORF">CUMW_155010</name>
</gene>
<keyword evidence="4" id="KW-1185">Reference proteome</keyword>
<feature type="compositionally biased region" description="Basic residues" evidence="1">
    <location>
        <begin position="1"/>
        <end position="19"/>
    </location>
</feature>
<proteinExistence type="predicted"/>
<reference evidence="3 4" key="1">
    <citation type="journal article" date="2017" name="Front. Genet.">
        <title>Draft sequencing of the heterozygous diploid genome of Satsuma (Citrus unshiu Marc.) using a hybrid assembly approach.</title>
        <authorList>
            <person name="Shimizu T."/>
            <person name="Tanizawa Y."/>
            <person name="Mochizuki T."/>
            <person name="Nagasaki H."/>
            <person name="Yoshioka T."/>
            <person name="Toyoda A."/>
            <person name="Fujiyama A."/>
            <person name="Kaminuma E."/>
            <person name="Nakamura Y."/>
        </authorList>
    </citation>
    <scope>NUCLEOTIDE SEQUENCE [LARGE SCALE GENOMIC DNA]</scope>
    <source>
        <strain evidence="4">cv. Miyagawa wase</strain>
    </source>
</reference>
<evidence type="ECO:0000259" key="2">
    <source>
        <dbReference type="Pfam" id="PF03399"/>
    </source>
</evidence>
<feature type="domain" description="SAC3/GANP/THP3 conserved" evidence="2">
    <location>
        <begin position="77"/>
        <end position="354"/>
    </location>
</feature>
<feature type="compositionally biased region" description="Low complexity" evidence="1">
    <location>
        <begin position="20"/>
        <end position="50"/>
    </location>
</feature>
<dbReference type="InterPro" id="IPR045107">
    <property type="entry name" value="SAC3/GANP/THP3"/>
</dbReference>
<dbReference type="InterPro" id="IPR005062">
    <property type="entry name" value="SAC3/GANP/THP3_conserved"/>
</dbReference>
<comment type="caution">
    <text evidence="3">The sequence shown here is derived from an EMBL/GenBank/DDBJ whole genome shotgun (WGS) entry which is preliminary data.</text>
</comment>
<evidence type="ECO:0000313" key="3">
    <source>
        <dbReference type="EMBL" id="GAY54215.1"/>
    </source>
</evidence>
<protein>
    <recommendedName>
        <fullName evidence="2">SAC3/GANP/THP3 conserved domain-containing protein</fullName>
    </recommendedName>
</protein>
<name>A0A2H5PQ42_CITUN</name>
<feature type="region of interest" description="Disordered" evidence="1">
    <location>
        <begin position="1"/>
        <end position="68"/>
    </location>
</feature>
<dbReference type="STRING" id="55188.A0A2H5PQ42"/>
<organism evidence="3 4">
    <name type="scientific">Citrus unshiu</name>
    <name type="common">Satsuma mandarin</name>
    <name type="synonym">Citrus nobilis var. unshiu</name>
    <dbReference type="NCBI Taxonomy" id="55188"/>
    <lineage>
        <taxon>Eukaryota</taxon>
        <taxon>Viridiplantae</taxon>
        <taxon>Streptophyta</taxon>
        <taxon>Embryophyta</taxon>
        <taxon>Tracheophyta</taxon>
        <taxon>Spermatophyta</taxon>
        <taxon>Magnoliopsida</taxon>
        <taxon>eudicotyledons</taxon>
        <taxon>Gunneridae</taxon>
        <taxon>Pentapetalae</taxon>
        <taxon>rosids</taxon>
        <taxon>malvids</taxon>
        <taxon>Sapindales</taxon>
        <taxon>Rutaceae</taxon>
        <taxon>Aurantioideae</taxon>
        <taxon>Citrus</taxon>
    </lineage>
</organism>